<dbReference type="Proteomes" id="UP000034034">
    <property type="component" value="Chromosome"/>
</dbReference>
<dbReference type="PATRIC" id="fig|408015.6.peg.2728"/>
<dbReference type="InterPro" id="IPR047990">
    <property type="entry name" value="DLW39-like"/>
</dbReference>
<dbReference type="NCBIfam" id="NF038356">
    <property type="entry name" value="actino_DLW39"/>
    <property type="match status" value="1"/>
</dbReference>
<dbReference type="KEGG" id="sxi:SXIM_26910"/>
<proteinExistence type="predicted"/>
<dbReference type="AlphaFoldDB" id="A0A0F7FVY8"/>
<keyword evidence="2" id="KW-1185">Reference proteome</keyword>
<name>A0A0F7FVY8_9ACTN</name>
<protein>
    <submittedName>
        <fullName evidence="1">Membrane protein</fullName>
    </submittedName>
</protein>
<dbReference type="HOGENOM" id="CLU_213427_0_0_11"/>
<reference evidence="1" key="1">
    <citation type="submission" date="2019-08" db="EMBL/GenBank/DDBJ databases">
        <title>Complete genome sequence of a mangrove-derived Streptomyces xiamenensis.</title>
        <authorList>
            <person name="Xu J."/>
        </authorList>
    </citation>
    <scope>NUCLEOTIDE SEQUENCE</scope>
    <source>
        <strain evidence="1">318</strain>
    </source>
</reference>
<accession>A0A0F7FVY8</accession>
<evidence type="ECO:0000313" key="1">
    <source>
        <dbReference type="EMBL" id="AKG44075.1"/>
    </source>
</evidence>
<dbReference type="RefSeq" id="WP_218941161.1">
    <property type="nucleotide sequence ID" value="NZ_CBDRAA010000045.1"/>
</dbReference>
<gene>
    <name evidence="1" type="ORF">SXIM_26910</name>
</gene>
<evidence type="ECO:0000313" key="2">
    <source>
        <dbReference type="Proteomes" id="UP000034034"/>
    </source>
</evidence>
<organism evidence="1 2">
    <name type="scientific">Streptomyces xiamenensis</name>
    <dbReference type="NCBI Taxonomy" id="408015"/>
    <lineage>
        <taxon>Bacteria</taxon>
        <taxon>Bacillati</taxon>
        <taxon>Actinomycetota</taxon>
        <taxon>Actinomycetes</taxon>
        <taxon>Kitasatosporales</taxon>
        <taxon>Streptomycetaceae</taxon>
        <taxon>Streptomyces</taxon>
    </lineage>
</organism>
<dbReference type="STRING" id="408015.SXIM_26910"/>
<dbReference type="EMBL" id="CP009922">
    <property type="protein sequence ID" value="AKG44075.1"/>
    <property type="molecule type" value="Genomic_DNA"/>
</dbReference>
<sequence length="47" mass="4999">MKKLLLVALATVGGLLVYRQLQAKKAEDDLWTEATDTVPADSTPAGV</sequence>